<organism evidence="2 3">
    <name type="scientific">Chionoecetes opilio</name>
    <name type="common">Atlantic snow crab</name>
    <name type="synonym">Cancer opilio</name>
    <dbReference type="NCBI Taxonomy" id="41210"/>
    <lineage>
        <taxon>Eukaryota</taxon>
        <taxon>Metazoa</taxon>
        <taxon>Ecdysozoa</taxon>
        <taxon>Arthropoda</taxon>
        <taxon>Crustacea</taxon>
        <taxon>Multicrustacea</taxon>
        <taxon>Malacostraca</taxon>
        <taxon>Eumalacostraca</taxon>
        <taxon>Eucarida</taxon>
        <taxon>Decapoda</taxon>
        <taxon>Pleocyemata</taxon>
        <taxon>Brachyura</taxon>
        <taxon>Eubrachyura</taxon>
        <taxon>Majoidea</taxon>
        <taxon>Majidae</taxon>
        <taxon>Chionoecetes</taxon>
    </lineage>
</organism>
<proteinExistence type="predicted"/>
<gene>
    <name evidence="2" type="ORF">GWK47_043650</name>
</gene>
<dbReference type="OrthoDB" id="6381015at2759"/>
<comment type="caution">
    <text evidence="2">The sequence shown here is derived from an EMBL/GenBank/DDBJ whole genome shotgun (WGS) entry which is preliminary data.</text>
</comment>
<dbReference type="EMBL" id="JACEEZ010008920">
    <property type="protein sequence ID" value="KAG0722899.1"/>
    <property type="molecule type" value="Genomic_DNA"/>
</dbReference>
<sequence>MSGRFPGAAPHRPAAHPPTPHREAERLIGVFTARGSSAQIFPSSHTATSSNSFDNTRVEAVREAPGENPDGADPLFHSPETVVGEEKKGRDTACRDGGVPILHARSCRAGRGRRAARHAQRVLAGRSPATSVEGGQYSAHPQAQGAHQARPISLISCTAKTAERMVLSRLQWRVGALHPHVFGFTRGVAQLTASSPC</sequence>
<evidence type="ECO:0000256" key="1">
    <source>
        <dbReference type="SAM" id="MobiDB-lite"/>
    </source>
</evidence>
<evidence type="ECO:0000313" key="2">
    <source>
        <dbReference type="EMBL" id="KAG0722899.1"/>
    </source>
</evidence>
<dbReference type="AlphaFoldDB" id="A0A8J5CVU5"/>
<keyword evidence="3" id="KW-1185">Reference proteome</keyword>
<accession>A0A8J5CVU5</accession>
<reference evidence="2" key="1">
    <citation type="submission" date="2020-07" db="EMBL/GenBank/DDBJ databases">
        <title>The High-quality genome of the commercially important snow crab, Chionoecetes opilio.</title>
        <authorList>
            <person name="Jeong J.-H."/>
            <person name="Ryu S."/>
        </authorList>
    </citation>
    <scope>NUCLEOTIDE SEQUENCE</scope>
    <source>
        <strain evidence="2">MADBK_172401_WGS</strain>
        <tissue evidence="2">Digestive gland</tissue>
    </source>
</reference>
<dbReference type="Proteomes" id="UP000770661">
    <property type="component" value="Unassembled WGS sequence"/>
</dbReference>
<evidence type="ECO:0000313" key="3">
    <source>
        <dbReference type="Proteomes" id="UP000770661"/>
    </source>
</evidence>
<feature type="region of interest" description="Disordered" evidence="1">
    <location>
        <begin position="123"/>
        <end position="145"/>
    </location>
</feature>
<name>A0A8J5CVU5_CHIOP</name>
<feature type="region of interest" description="Disordered" evidence="1">
    <location>
        <begin position="1"/>
        <end position="25"/>
    </location>
</feature>
<protein>
    <submittedName>
        <fullName evidence="2">Uncharacterized protein</fullName>
    </submittedName>
</protein>